<feature type="domain" description="Acyl-CoA oxidase/dehydrogenase middle" evidence="8">
    <location>
        <begin position="120"/>
        <end position="211"/>
    </location>
</feature>
<proteinExistence type="inferred from homology"/>
<dbReference type="InterPro" id="IPR006091">
    <property type="entry name" value="Acyl-CoA_Oxase/DH_mid-dom"/>
</dbReference>
<keyword evidence="12" id="KW-1185">Reference proteome</keyword>
<evidence type="ECO:0000256" key="1">
    <source>
        <dbReference type="ARBA" id="ARBA00001974"/>
    </source>
</evidence>
<dbReference type="InterPro" id="IPR037069">
    <property type="entry name" value="AcylCoA_DH/ox_N_sf"/>
</dbReference>
<evidence type="ECO:0000313" key="12">
    <source>
        <dbReference type="Proteomes" id="UP000323502"/>
    </source>
</evidence>
<feature type="domain" description="Acyl-CoA dehydrogenase/oxidase N-terminal" evidence="9">
    <location>
        <begin position="6"/>
        <end position="102"/>
    </location>
</feature>
<dbReference type="GO" id="GO:0050660">
    <property type="term" value="F:flavin adenine dinucleotide binding"/>
    <property type="evidence" value="ECO:0007669"/>
    <property type="project" value="InterPro"/>
</dbReference>
<dbReference type="Gene3D" id="1.10.540.10">
    <property type="entry name" value="Acyl-CoA dehydrogenase/oxidase, N-terminal domain"/>
    <property type="match status" value="1"/>
</dbReference>
<dbReference type="InterPro" id="IPR046373">
    <property type="entry name" value="Acyl-CoA_Oxase/DH_mid-dom_sf"/>
</dbReference>
<evidence type="ECO:0000256" key="2">
    <source>
        <dbReference type="ARBA" id="ARBA00009347"/>
    </source>
</evidence>
<dbReference type="SUPFAM" id="SSF56645">
    <property type="entry name" value="Acyl-CoA dehydrogenase NM domain-like"/>
    <property type="match status" value="1"/>
</dbReference>
<evidence type="ECO:0000259" key="9">
    <source>
        <dbReference type="Pfam" id="PF02771"/>
    </source>
</evidence>
<dbReference type="Gene3D" id="2.40.110.10">
    <property type="entry name" value="Butyryl-CoA Dehydrogenase, subunit A, domain 2"/>
    <property type="match status" value="1"/>
</dbReference>
<comment type="similarity">
    <text evidence="2 6">Belongs to the acyl-CoA dehydrogenase family.</text>
</comment>
<dbReference type="SUPFAM" id="SSF47203">
    <property type="entry name" value="Acyl-CoA dehydrogenase C-terminal domain-like"/>
    <property type="match status" value="1"/>
</dbReference>
<dbReference type="GO" id="GO:0003995">
    <property type="term" value="F:acyl-CoA dehydrogenase activity"/>
    <property type="evidence" value="ECO:0007669"/>
    <property type="project" value="TreeGrafter"/>
</dbReference>
<dbReference type="InterPro" id="IPR013786">
    <property type="entry name" value="AcylCoA_DH/ox_N"/>
</dbReference>
<dbReference type="CDD" id="cd00567">
    <property type="entry name" value="ACAD"/>
    <property type="match status" value="1"/>
</dbReference>
<reference evidence="10 13" key="2">
    <citation type="submission" date="2019-12" db="EMBL/GenBank/DDBJ databases">
        <authorList>
            <person name="Zheng J."/>
        </authorList>
    </citation>
    <scope>NUCLEOTIDE SEQUENCE [LARGE SCALE GENOMIC DNA]</scope>
    <source>
        <strain evidence="10 13">DSM 27347</strain>
    </source>
</reference>
<evidence type="ECO:0000256" key="5">
    <source>
        <dbReference type="ARBA" id="ARBA00023002"/>
    </source>
</evidence>
<keyword evidence="3 6" id="KW-0285">Flavoprotein</keyword>
<dbReference type="Pfam" id="PF02770">
    <property type="entry name" value="Acyl-CoA_dh_M"/>
    <property type="match status" value="1"/>
</dbReference>
<protein>
    <submittedName>
        <fullName evidence="10">Acyl-CoA dehydrogenase</fullName>
    </submittedName>
    <submittedName>
        <fullName evidence="11">Pimeloyl-CoA dehydrogenase</fullName>
    </submittedName>
</protein>
<dbReference type="OrthoDB" id="7328575at2"/>
<gene>
    <name evidence="10" type="ORF">GQR91_00215</name>
    <name evidence="11" type="ORF">SAMN05216557_104128</name>
</gene>
<evidence type="ECO:0000259" key="8">
    <source>
        <dbReference type="Pfam" id="PF02770"/>
    </source>
</evidence>
<dbReference type="Pfam" id="PF02771">
    <property type="entry name" value="Acyl-CoA_dh_N"/>
    <property type="match status" value="1"/>
</dbReference>
<comment type="cofactor">
    <cofactor evidence="1 6">
        <name>FAD</name>
        <dbReference type="ChEBI" id="CHEBI:57692"/>
    </cofactor>
</comment>
<dbReference type="Proteomes" id="UP000323502">
    <property type="component" value="Unassembled WGS sequence"/>
</dbReference>
<dbReference type="Proteomes" id="UP000436801">
    <property type="component" value="Unassembled WGS sequence"/>
</dbReference>
<name>A0A1G7MBD5_9SPHN</name>
<evidence type="ECO:0000256" key="6">
    <source>
        <dbReference type="RuleBase" id="RU362125"/>
    </source>
</evidence>
<dbReference type="Pfam" id="PF00441">
    <property type="entry name" value="Acyl-CoA_dh_1"/>
    <property type="match status" value="1"/>
</dbReference>
<organism evidence="11 12">
    <name type="scientific">Sphingomonas carotinifaciens</name>
    <dbReference type="NCBI Taxonomy" id="1166323"/>
    <lineage>
        <taxon>Bacteria</taxon>
        <taxon>Pseudomonadati</taxon>
        <taxon>Pseudomonadota</taxon>
        <taxon>Alphaproteobacteria</taxon>
        <taxon>Sphingomonadales</taxon>
        <taxon>Sphingomonadaceae</taxon>
        <taxon>Sphingomonas</taxon>
    </lineage>
</organism>
<dbReference type="Gene3D" id="1.20.140.10">
    <property type="entry name" value="Butyryl-CoA Dehydrogenase, subunit A, domain 3"/>
    <property type="match status" value="1"/>
</dbReference>
<evidence type="ECO:0000256" key="3">
    <source>
        <dbReference type="ARBA" id="ARBA00022630"/>
    </source>
</evidence>
<keyword evidence="5 6" id="KW-0560">Oxidoreductase</keyword>
<evidence type="ECO:0000256" key="4">
    <source>
        <dbReference type="ARBA" id="ARBA00022827"/>
    </source>
</evidence>
<dbReference type="InterPro" id="IPR036250">
    <property type="entry name" value="AcylCo_DH-like_C"/>
</dbReference>
<evidence type="ECO:0000259" key="7">
    <source>
        <dbReference type="Pfam" id="PF00441"/>
    </source>
</evidence>
<reference evidence="11 12" key="1">
    <citation type="submission" date="2016-10" db="EMBL/GenBank/DDBJ databases">
        <authorList>
            <person name="Varghese N."/>
            <person name="Submissions S."/>
        </authorList>
    </citation>
    <scope>NUCLEOTIDE SEQUENCE [LARGE SCALE GENOMIC DNA]</scope>
    <source>
        <strain evidence="11 12">S7-754</strain>
    </source>
</reference>
<dbReference type="PANTHER" id="PTHR43884">
    <property type="entry name" value="ACYL-COA DEHYDROGENASE"/>
    <property type="match status" value="1"/>
</dbReference>
<dbReference type="RefSeq" id="WP_149682490.1">
    <property type="nucleotide sequence ID" value="NZ_FNBI01000004.1"/>
</dbReference>
<dbReference type="InterPro" id="IPR009075">
    <property type="entry name" value="AcylCo_DH/oxidase_C"/>
</dbReference>
<dbReference type="PANTHER" id="PTHR43884:SF20">
    <property type="entry name" value="ACYL-COA DEHYDROGENASE FADE28"/>
    <property type="match status" value="1"/>
</dbReference>
<sequence>MDFTYSDEQQMLRDSVDRFGAERWNPAKRVRLLESGDAAQRWREMAELGWLMLPIAEADGGLGGGAIEVMAVAEGFGRHLIVDPWVTSCVLVPALLAGGGDAAGAVLAAIAAGEAKAAAGLIEPHMGYDIAEVALRAEQGPDGWRLTGEKLHVEDGADADWFVVSARTAGTPGERDGIGLFLLPRDAAGLTVERFRAVDHHRHARLRLDGVTGATAVGPVDHALPVIEAAVDRAIAAHLAEAVGSMEAATAATLDHLRTRQQFGVAIGTFQVLQHRMVDMTIACEEARAMAAYATLHLDAAPAERIRAVAAGKTRVGDCGLHVGQEAIQLHGGVGFSDELIVSHHFKRQLMLDQAHGPRHHHRNRFAAAA</sequence>
<dbReference type="InterPro" id="IPR009100">
    <property type="entry name" value="AcylCoA_DH/oxidase_NM_dom_sf"/>
</dbReference>
<dbReference type="AlphaFoldDB" id="A0A1G7MBD5"/>
<dbReference type="EMBL" id="WSUT01000001">
    <property type="protein sequence ID" value="MWC42088.1"/>
    <property type="molecule type" value="Genomic_DNA"/>
</dbReference>
<evidence type="ECO:0000313" key="10">
    <source>
        <dbReference type="EMBL" id="MWC42088.1"/>
    </source>
</evidence>
<accession>A0A1G7MBD5</accession>
<keyword evidence="4 6" id="KW-0274">FAD</keyword>
<dbReference type="EMBL" id="FNBI01000004">
    <property type="protein sequence ID" value="SDF58975.1"/>
    <property type="molecule type" value="Genomic_DNA"/>
</dbReference>
<evidence type="ECO:0000313" key="11">
    <source>
        <dbReference type="EMBL" id="SDF58975.1"/>
    </source>
</evidence>
<evidence type="ECO:0000313" key="13">
    <source>
        <dbReference type="Proteomes" id="UP000436801"/>
    </source>
</evidence>
<feature type="domain" description="Acyl-CoA dehydrogenase/oxidase C-terminal" evidence="7">
    <location>
        <begin position="231"/>
        <end position="369"/>
    </location>
</feature>